<sequence>MIIEVFESHKIESKIKNPNGDYLYLGDLITKILNEQSWNLGRNARKALPRLKDIGDQSAHSRRFVAHREDIDKVIPYIRT</sequence>
<organism evidence="1">
    <name type="scientific">marine sediment metagenome</name>
    <dbReference type="NCBI Taxonomy" id="412755"/>
    <lineage>
        <taxon>unclassified sequences</taxon>
        <taxon>metagenomes</taxon>
        <taxon>ecological metagenomes</taxon>
    </lineage>
</organism>
<dbReference type="EMBL" id="BARU01046514">
    <property type="protein sequence ID" value="GAI02150.1"/>
    <property type="molecule type" value="Genomic_DNA"/>
</dbReference>
<accession>X1LIF7</accession>
<evidence type="ECO:0008006" key="2">
    <source>
        <dbReference type="Google" id="ProtNLM"/>
    </source>
</evidence>
<name>X1LIF7_9ZZZZ</name>
<proteinExistence type="predicted"/>
<comment type="caution">
    <text evidence="1">The sequence shown here is derived from an EMBL/GenBank/DDBJ whole genome shotgun (WGS) entry which is preliminary data.</text>
</comment>
<protein>
    <recommendedName>
        <fullName evidence="2">DUF4145 domain-containing protein</fullName>
    </recommendedName>
</protein>
<feature type="non-terminal residue" evidence="1">
    <location>
        <position position="80"/>
    </location>
</feature>
<gene>
    <name evidence="1" type="ORF">S03H2_70132</name>
</gene>
<dbReference type="AlphaFoldDB" id="X1LIF7"/>
<reference evidence="1" key="1">
    <citation type="journal article" date="2014" name="Front. Microbiol.">
        <title>High frequency of phylogenetically diverse reductive dehalogenase-homologous genes in deep subseafloor sedimentary metagenomes.</title>
        <authorList>
            <person name="Kawai M."/>
            <person name="Futagami T."/>
            <person name="Toyoda A."/>
            <person name="Takaki Y."/>
            <person name="Nishi S."/>
            <person name="Hori S."/>
            <person name="Arai W."/>
            <person name="Tsubouchi T."/>
            <person name="Morono Y."/>
            <person name="Uchiyama I."/>
            <person name="Ito T."/>
            <person name="Fujiyama A."/>
            <person name="Inagaki F."/>
            <person name="Takami H."/>
        </authorList>
    </citation>
    <scope>NUCLEOTIDE SEQUENCE</scope>
    <source>
        <strain evidence="1">Expedition CK06-06</strain>
    </source>
</reference>
<evidence type="ECO:0000313" key="1">
    <source>
        <dbReference type="EMBL" id="GAI02150.1"/>
    </source>
</evidence>